<reference evidence="4" key="1">
    <citation type="submission" date="2017-08" db="EMBL/GenBank/DDBJ databases">
        <authorList>
            <person name="Grouzdev D.S."/>
            <person name="Gaisin V.A."/>
            <person name="Rysina M.S."/>
            <person name="Gorlenko V.M."/>
        </authorList>
    </citation>
    <scope>NUCLEOTIDE SEQUENCE [LARGE SCALE GENOMIC DNA]</scope>
    <source>
        <strain evidence="4">Kir15-3F</strain>
    </source>
</reference>
<dbReference type="Pfam" id="PF10040">
    <property type="entry name" value="CRISPR_Cas6"/>
    <property type="match status" value="1"/>
</dbReference>
<comment type="caution">
    <text evidence="3">The sequence shown here is derived from an EMBL/GenBank/DDBJ whole genome shotgun (WGS) entry which is preliminary data.</text>
</comment>
<dbReference type="OrthoDB" id="425607at2"/>
<evidence type="ECO:0000313" key="4">
    <source>
        <dbReference type="Proteomes" id="UP000220527"/>
    </source>
</evidence>
<feature type="domain" description="CRISPR-associated protein Cas6-like N-terminal" evidence="2">
    <location>
        <begin position="10"/>
        <end position="65"/>
    </location>
</feature>
<dbReference type="InterPro" id="IPR045648">
    <property type="entry name" value="CRISPR-assoc_Cas6-like_N"/>
</dbReference>
<dbReference type="InterPro" id="IPR045747">
    <property type="entry name" value="CRISPR-assoc_prot_Cas6_N_sf"/>
</dbReference>
<protein>
    <submittedName>
        <fullName evidence="3">Uncharacterized protein</fullName>
    </submittedName>
</protein>
<dbReference type="Gene3D" id="3.30.70.1890">
    <property type="match status" value="1"/>
</dbReference>
<accession>A0A2A6RE81</accession>
<dbReference type="Proteomes" id="UP000220527">
    <property type="component" value="Unassembled WGS sequence"/>
</dbReference>
<dbReference type="EMBL" id="NQWI01000142">
    <property type="protein sequence ID" value="PDW01382.1"/>
    <property type="molecule type" value="Genomic_DNA"/>
</dbReference>
<evidence type="ECO:0000259" key="2">
    <source>
        <dbReference type="Pfam" id="PF19308"/>
    </source>
</evidence>
<gene>
    <name evidence="3" type="ORF">CJ255_19230</name>
</gene>
<sequence>MPMSDFPDLYAFVLQLYPLERDVTLRAQGHGAQALFLDLVRQVDPVTSERLHADAASKPYTVALLPGRRRDRVELRVSLLQSELFQTFVHALLRQMPGEAPLRLGQASLQLGDVIGTPAPKGHLWAGYSAFSELHMRAEATHTLQLEFATPTAIGQGSRPDGRQRLGILPDPALVFPSLARRWNELAPASVQLDATAVREAAGDTLITRYHSASAEINLGKGPQKGFVGMVSYELPLDPSQARLIALLADAALFLGVGMKTTRGMGLCRRRI</sequence>
<dbReference type="AlphaFoldDB" id="A0A2A6RE81"/>
<evidence type="ECO:0000313" key="3">
    <source>
        <dbReference type="EMBL" id="PDW01382.1"/>
    </source>
</evidence>
<feature type="domain" description="CRISPR-associated protein Cas6 C-terminal" evidence="1">
    <location>
        <begin position="146"/>
        <end position="266"/>
    </location>
</feature>
<proteinExistence type="predicted"/>
<dbReference type="Pfam" id="PF19308">
    <property type="entry name" value="CRISPR_Cas6_N"/>
    <property type="match status" value="1"/>
</dbReference>
<dbReference type="InterPro" id="IPR019267">
    <property type="entry name" value="CRISPR-assoc_Cas6_C"/>
</dbReference>
<organism evidence="3 4">
    <name type="scientific">Candidatus Viridilinea mediisalina</name>
    <dbReference type="NCBI Taxonomy" id="2024553"/>
    <lineage>
        <taxon>Bacteria</taxon>
        <taxon>Bacillati</taxon>
        <taxon>Chloroflexota</taxon>
        <taxon>Chloroflexia</taxon>
        <taxon>Chloroflexales</taxon>
        <taxon>Chloroflexineae</taxon>
        <taxon>Oscillochloridaceae</taxon>
        <taxon>Candidatus Viridilinea</taxon>
    </lineage>
</organism>
<evidence type="ECO:0000259" key="1">
    <source>
        <dbReference type="Pfam" id="PF10040"/>
    </source>
</evidence>
<name>A0A2A6RE81_9CHLR</name>
<dbReference type="Gene3D" id="3.30.70.1900">
    <property type="match status" value="1"/>
</dbReference>
<keyword evidence="4" id="KW-1185">Reference proteome</keyword>
<dbReference type="CDD" id="cd21141">
    <property type="entry name" value="Cas6_III-like"/>
    <property type="match status" value="1"/>
</dbReference>